<evidence type="ECO:0000313" key="2">
    <source>
        <dbReference type="EMBL" id="ELZ07020.1"/>
    </source>
</evidence>
<name>M0B8A5_9EURY</name>
<feature type="region of interest" description="Disordered" evidence="1">
    <location>
        <begin position="28"/>
        <end position="90"/>
    </location>
</feature>
<sequence>MRPPRSRRSLLATVAAIVPFTAGCSEAWFDDPETPAETSTTVTPESYDCTDLSRPAPRPEATSSASTFEDGSAEQSLEPLEYPSTLPDAETTTGAATQYAIEFEQAYRQNALLVEYGDQTRTFDLSVTDRQSSPVGADGETNGNVTEANAAETEEPATNETGSATGSGSNGTLVSLVYNLTTETTDGNNTKWGVRAVYYVGEVVLRAVYDGIANDPTFDPDPRERAHSELVACLR</sequence>
<dbReference type="PROSITE" id="PS51257">
    <property type="entry name" value="PROKAR_LIPOPROTEIN"/>
    <property type="match status" value="1"/>
</dbReference>
<evidence type="ECO:0008006" key="4">
    <source>
        <dbReference type="Google" id="ProtNLM"/>
    </source>
</evidence>
<evidence type="ECO:0000256" key="1">
    <source>
        <dbReference type="SAM" id="MobiDB-lite"/>
    </source>
</evidence>
<dbReference type="EMBL" id="AOIP01000016">
    <property type="protein sequence ID" value="ELZ07020.1"/>
    <property type="molecule type" value="Genomic_DNA"/>
</dbReference>
<organism evidence="2 3">
    <name type="scientific">Natrialba aegyptia DSM 13077</name>
    <dbReference type="NCBI Taxonomy" id="1227491"/>
    <lineage>
        <taxon>Archaea</taxon>
        <taxon>Methanobacteriati</taxon>
        <taxon>Methanobacteriota</taxon>
        <taxon>Stenosarchaea group</taxon>
        <taxon>Halobacteria</taxon>
        <taxon>Halobacteriales</taxon>
        <taxon>Natrialbaceae</taxon>
        <taxon>Natrialba</taxon>
    </lineage>
</organism>
<dbReference type="AlphaFoldDB" id="M0B8A5"/>
<evidence type="ECO:0000313" key="3">
    <source>
        <dbReference type="Proteomes" id="UP000011591"/>
    </source>
</evidence>
<dbReference type="Proteomes" id="UP000011591">
    <property type="component" value="Unassembled WGS sequence"/>
</dbReference>
<feature type="compositionally biased region" description="Low complexity" evidence="1">
    <location>
        <begin position="158"/>
        <end position="170"/>
    </location>
</feature>
<comment type="caution">
    <text evidence="2">The sequence shown here is derived from an EMBL/GenBank/DDBJ whole genome shotgun (WGS) entry which is preliminary data.</text>
</comment>
<gene>
    <name evidence="2" type="ORF">C480_08352</name>
</gene>
<reference evidence="2 3" key="1">
    <citation type="journal article" date="2014" name="PLoS Genet.">
        <title>Phylogenetically driven sequencing of extremely halophilic archaea reveals strategies for static and dynamic osmo-response.</title>
        <authorList>
            <person name="Becker E.A."/>
            <person name="Seitzer P.M."/>
            <person name="Tritt A."/>
            <person name="Larsen D."/>
            <person name="Krusor M."/>
            <person name="Yao A.I."/>
            <person name="Wu D."/>
            <person name="Madern D."/>
            <person name="Eisen J.A."/>
            <person name="Darling A.E."/>
            <person name="Facciotti M.T."/>
        </authorList>
    </citation>
    <scope>NUCLEOTIDE SEQUENCE [LARGE SCALE GENOMIC DNA]</scope>
    <source>
        <strain evidence="2 3">DSM 13077</strain>
    </source>
</reference>
<dbReference type="PATRIC" id="fig|1227491.4.peg.1729"/>
<feature type="region of interest" description="Disordered" evidence="1">
    <location>
        <begin position="149"/>
        <end position="170"/>
    </location>
</feature>
<protein>
    <recommendedName>
        <fullName evidence="4">Lipoprotein</fullName>
    </recommendedName>
</protein>
<accession>M0B8A5</accession>
<keyword evidence="3" id="KW-1185">Reference proteome</keyword>
<feature type="compositionally biased region" description="Polar residues" evidence="1">
    <location>
        <begin position="61"/>
        <end position="75"/>
    </location>
</feature>
<dbReference type="RefSeq" id="WP_006665149.1">
    <property type="nucleotide sequence ID" value="NZ_AOIP01000016.1"/>
</dbReference>
<proteinExistence type="predicted"/>